<feature type="transmembrane region" description="Helical" evidence="1">
    <location>
        <begin position="69"/>
        <end position="85"/>
    </location>
</feature>
<name>A0A7K0FXC4_9SPHI</name>
<feature type="transmembrane region" description="Helical" evidence="1">
    <location>
        <begin position="296"/>
        <end position="318"/>
    </location>
</feature>
<feature type="transmembrane region" description="Helical" evidence="1">
    <location>
        <begin position="138"/>
        <end position="156"/>
    </location>
</feature>
<feature type="transmembrane region" description="Helical" evidence="1">
    <location>
        <begin position="338"/>
        <end position="356"/>
    </location>
</feature>
<dbReference type="RefSeq" id="WP_154280410.1">
    <property type="nucleotide sequence ID" value="NZ_JBHUJQ010000001.1"/>
</dbReference>
<feature type="transmembrane region" description="Helical" evidence="1">
    <location>
        <begin position="422"/>
        <end position="440"/>
    </location>
</feature>
<dbReference type="Proteomes" id="UP000487757">
    <property type="component" value="Unassembled WGS sequence"/>
</dbReference>
<feature type="transmembrane region" description="Helical" evidence="1">
    <location>
        <begin position="45"/>
        <end position="64"/>
    </location>
</feature>
<accession>A0A7K0FXC4</accession>
<comment type="caution">
    <text evidence="2">The sequence shown here is derived from an EMBL/GenBank/DDBJ whole genome shotgun (WGS) entry which is preliminary data.</text>
</comment>
<feature type="transmembrane region" description="Helical" evidence="1">
    <location>
        <begin position="105"/>
        <end position="126"/>
    </location>
</feature>
<feature type="transmembrane region" description="Helical" evidence="1">
    <location>
        <begin position="262"/>
        <end position="284"/>
    </location>
</feature>
<protein>
    <submittedName>
        <fullName evidence="2">Uncharacterized protein</fullName>
    </submittedName>
</protein>
<evidence type="ECO:0000256" key="1">
    <source>
        <dbReference type="SAM" id="Phobius"/>
    </source>
</evidence>
<organism evidence="2 3">
    <name type="scientific">Pedobacter petrophilus</name>
    <dbReference type="NCBI Taxonomy" id="1908241"/>
    <lineage>
        <taxon>Bacteria</taxon>
        <taxon>Pseudomonadati</taxon>
        <taxon>Bacteroidota</taxon>
        <taxon>Sphingobacteriia</taxon>
        <taxon>Sphingobacteriales</taxon>
        <taxon>Sphingobacteriaceae</taxon>
        <taxon>Pedobacter</taxon>
    </lineage>
</organism>
<keyword evidence="1" id="KW-0812">Transmembrane</keyword>
<dbReference type="AlphaFoldDB" id="A0A7K0FXC4"/>
<proteinExistence type="predicted"/>
<feature type="transmembrane region" description="Helical" evidence="1">
    <location>
        <begin position="224"/>
        <end position="242"/>
    </location>
</feature>
<feature type="transmembrane region" description="Helical" evidence="1">
    <location>
        <begin position="179"/>
        <end position="203"/>
    </location>
</feature>
<dbReference type="OrthoDB" id="734052at2"/>
<keyword evidence="1" id="KW-1133">Transmembrane helix</keyword>
<keyword evidence="3" id="KW-1185">Reference proteome</keyword>
<feature type="transmembrane region" description="Helical" evidence="1">
    <location>
        <begin position="12"/>
        <end position="33"/>
    </location>
</feature>
<sequence length="469" mass="54958">MTTLFSEKQQKAIESIWVLGVIVALLQISCYFINSYGPETVTYDYLWRVLTWFLESLIFAWYFYKNKMFSKAIIIQLLFSPYYIFKEDWPSFIDYHFNFTNSALLYQVINTLSFLLPIAIFAVFYFKAEAKPPHISKIKATIIQLIFTLIFCTTFSSDPDSLYNIIGSFSTSNLYLKDALVSTIFIIISLKMISVLVGFFYLSNRIYSTKQILHPLDEQAVTSNFFKWGFLISYPILLLSVLDMGSSAFSVSFSFSSIGFSTLFYITANLVVLFLCGRFFATLIQYRNFTLKRYFGVVNTLSILPVINLATFFSLLFFKQNPEATSTYIDKLKQNRNVHLIIYCALLTLYYTYNYFSLNADYRTFEPLYKLLVFGLSVILLARFKWSTKVIPFLAVIILYYADLKDFFDFADGLWPFVQKKLISFVWIGTVAMMITYYIIDYILHKCFYTPYFGKQNRDEFEIYIDKFK</sequence>
<reference evidence="2 3" key="1">
    <citation type="submission" date="2019-11" db="EMBL/GenBank/DDBJ databases">
        <title>Pedobacter petrophilus genome.</title>
        <authorList>
            <person name="Feldbauer M.J."/>
            <person name="Newman J.D."/>
        </authorList>
    </citation>
    <scope>NUCLEOTIDE SEQUENCE [LARGE SCALE GENOMIC DNA]</scope>
    <source>
        <strain evidence="2 3">LMG 29686</strain>
    </source>
</reference>
<feature type="transmembrane region" description="Helical" evidence="1">
    <location>
        <begin position="390"/>
        <end position="410"/>
    </location>
</feature>
<evidence type="ECO:0000313" key="3">
    <source>
        <dbReference type="Proteomes" id="UP000487757"/>
    </source>
</evidence>
<evidence type="ECO:0000313" key="2">
    <source>
        <dbReference type="EMBL" id="MRX76175.1"/>
    </source>
</evidence>
<keyword evidence="1" id="KW-0472">Membrane</keyword>
<gene>
    <name evidence="2" type="ORF">GJU39_08745</name>
</gene>
<dbReference type="EMBL" id="WKKH01000010">
    <property type="protein sequence ID" value="MRX76175.1"/>
    <property type="molecule type" value="Genomic_DNA"/>
</dbReference>